<dbReference type="InterPro" id="IPR050584">
    <property type="entry name" value="Cholesterol_7-desaturase"/>
</dbReference>
<feature type="domain" description="Rieske" evidence="6">
    <location>
        <begin position="9"/>
        <end position="111"/>
    </location>
</feature>
<keyword evidence="1" id="KW-0001">2Fe-2S</keyword>
<dbReference type="EMBL" id="JBHTJG010000015">
    <property type="protein sequence ID" value="MFD0948593.1"/>
    <property type="molecule type" value="Genomic_DNA"/>
</dbReference>
<evidence type="ECO:0000256" key="1">
    <source>
        <dbReference type="ARBA" id="ARBA00022714"/>
    </source>
</evidence>
<dbReference type="InterPro" id="IPR017941">
    <property type="entry name" value="Rieske_2Fe-2S"/>
</dbReference>
<evidence type="ECO:0000259" key="6">
    <source>
        <dbReference type="PROSITE" id="PS51296"/>
    </source>
</evidence>
<evidence type="ECO:0000256" key="4">
    <source>
        <dbReference type="ARBA" id="ARBA00023004"/>
    </source>
</evidence>
<name>A0ABW3HB01_9SPHN</name>
<dbReference type="SUPFAM" id="SSF50022">
    <property type="entry name" value="ISP domain"/>
    <property type="match status" value="1"/>
</dbReference>
<keyword evidence="8" id="KW-1185">Reference proteome</keyword>
<dbReference type="Pfam" id="PF19112">
    <property type="entry name" value="VanA_C"/>
    <property type="match status" value="1"/>
</dbReference>
<evidence type="ECO:0000313" key="7">
    <source>
        <dbReference type="EMBL" id="MFD0948593.1"/>
    </source>
</evidence>
<evidence type="ECO:0000256" key="2">
    <source>
        <dbReference type="ARBA" id="ARBA00022723"/>
    </source>
</evidence>
<reference evidence="8" key="1">
    <citation type="journal article" date="2019" name="Int. J. Syst. Evol. Microbiol.">
        <title>The Global Catalogue of Microorganisms (GCM) 10K type strain sequencing project: providing services to taxonomists for standard genome sequencing and annotation.</title>
        <authorList>
            <consortium name="The Broad Institute Genomics Platform"/>
            <consortium name="The Broad Institute Genome Sequencing Center for Infectious Disease"/>
            <person name="Wu L."/>
            <person name="Ma J."/>
        </authorList>
    </citation>
    <scope>NUCLEOTIDE SEQUENCE [LARGE SCALE GENOMIC DNA]</scope>
    <source>
        <strain evidence="8">CCUG 62982</strain>
    </source>
</reference>
<proteinExistence type="predicted"/>
<evidence type="ECO:0000256" key="5">
    <source>
        <dbReference type="ARBA" id="ARBA00023014"/>
    </source>
</evidence>
<dbReference type="Gene3D" id="2.102.10.10">
    <property type="entry name" value="Rieske [2Fe-2S] iron-sulphur domain"/>
    <property type="match status" value="1"/>
</dbReference>
<dbReference type="PANTHER" id="PTHR21266">
    <property type="entry name" value="IRON-SULFUR DOMAIN CONTAINING PROTEIN"/>
    <property type="match status" value="1"/>
</dbReference>
<comment type="caution">
    <text evidence="7">The sequence shown here is derived from an EMBL/GenBank/DDBJ whole genome shotgun (WGS) entry which is preliminary data.</text>
</comment>
<dbReference type="RefSeq" id="WP_264946504.1">
    <property type="nucleotide sequence ID" value="NZ_JAPDRA010000015.1"/>
</dbReference>
<dbReference type="InterPro" id="IPR036922">
    <property type="entry name" value="Rieske_2Fe-2S_sf"/>
</dbReference>
<dbReference type="PANTHER" id="PTHR21266:SF60">
    <property type="entry name" value="3-KETOSTEROID-9-ALPHA-MONOOXYGENASE, OXYGENASE COMPONENT"/>
    <property type="match status" value="1"/>
</dbReference>
<dbReference type="SUPFAM" id="SSF55961">
    <property type="entry name" value="Bet v1-like"/>
    <property type="match status" value="1"/>
</dbReference>
<organism evidence="7 8">
    <name type="scientific">Sphingomonas canadensis</name>
    <dbReference type="NCBI Taxonomy" id="1219257"/>
    <lineage>
        <taxon>Bacteria</taxon>
        <taxon>Pseudomonadati</taxon>
        <taxon>Pseudomonadota</taxon>
        <taxon>Alphaproteobacteria</taxon>
        <taxon>Sphingomonadales</taxon>
        <taxon>Sphingomonadaceae</taxon>
        <taxon>Sphingomonas</taxon>
    </lineage>
</organism>
<gene>
    <name evidence="7" type="ORF">ACFQ1E_19800</name>
</gene>
<dbReference type="InterPro" id="IPR044043">
    <property type="entry name" value="VanA_C_cat"/>
</dbReference>
<keyword evidence="5" id="KW-0411">Iron-sulfur</keyword>
<dbReference type="CDD" id="cd08878">
    <property type="entry name" value="RHO_alpha_C_DMO-like"/>
    <property type="match status" value="1"/>
</dbReference>
<evidence type="ECO:0000256" key="3">
    <source>
        <dbReference type="ARBA" id="ARBA00023002"/>
    </source>
</evidence>
<keyword evidence="4" id="KW-0408">Iron</keyword>
<accession>A0ABW3HB01</accession>
<sequence>MSLFLKNCWYAAAFSDEVTREPMSRTLLETPIVFYRREDGTPVALVDRCPHRFAPLSTGTLIGDAIQCGYHGLVFDCSGACVSNPHNGGKPLRAADIRSFHLFERYGFVWIWPGDPALADPALLPHYPYLEDDSRWKVQRGHLHVKGNYQLVTDNLLDLTHAPYLHPGFKMPNVTPEQQLAATTTRLDRFDDRLLAYRLRTGLPPNQATIDLFDFPAEPCETRTHMTWYPPALIDFDNGTKFPGQDDMEGFCFPQAHCMTPETETTCHYFFAAARNLKLDDPAIDAALLGVLNTAFRTQDEPMIEAVQARMGPTGDLDSLNPVLLKTDGPPVTARRMLKELIAAEQAAEAAATAIAAE</sequence>
<dbReference type="Pfam" id="PF00355">
    <property type="entry name" value="Rieske"/>
    <property type="match status" value="1"/>
</dbReference>
<keyword evidence="3" id="KW-0560">Oxidoreductase</keyword>
<evidence type="ECO:0000313" key="8">
    <source>
        <dbReference type="Proteomes" id="UP001596977"/>
    </source>
</evidence>
<keyword evidence="2" id="KW-0479">Metal-binding</keyword>
<dbReference type="PROSITE" id="PS51296">
    <property type="entry name" value="RIESKE"/>
    <property type="match status" value="1"/>
</dbReference>
<protein>
    <submittedName>
        <fullName evidence="7">Rieske 2Fe-2S domain-containing protein</fullName>
    </submittedName>
</protein>
<dbReference type="Gene3D" id="3.90.380.10">
    <property type="entry name" value="Naphthalene 1,2-dioxygenase Alpha Subunit, Chain A, domain 1"/>
    <property type="match status" value="1"/>
</dbReference>
<dbReference type="Proteomes" id="UP001596977">
    <property type="component" value="Unassembled WGS sequence"/>
</dbReference>